<comment type="caution">
    <text evidence="7">The sequence shown here is derived from an EMBL/GenBank/DDBJ whole genome shotgun (WGS) entry which is preliminary data.</text>
</comment>
<accession>A0A5D6V8I7</accession>
<feature type="domain" description="SbsA Ig-like" evidence="5">
    <location>
        <begin position="569"/>
        <end position="670"/>
    </location>
</feature>
<dbReference type="InterPro" id="IPR013517">
    <property type="entry name" value="FG-GAP"/>
</dbReference>
<dbReference type="PRINTS" id="PR00633">
    <property type="entry name" value="RCCNDNSATION"/>
</dbReference>
<dbReference type="Gene3D" id="2.60.40.1220">
    <property type="match status" value="1"/>
</dbReference>
<evidence type="ECO:0008006" key="9">
    <source>
        <dbReference type="Google" id="ProtNLM"/>
    </source>
</evidence>
<protein>
    <recommendedName>
        <fullName evidence="9">T9SS type A sorting domain-containing protein</fullName>
    </recommendedName>
</protein>
<dbReference type="Gene3D" id="2.30.30.100">
    <property type="match status" value="5"/>
</dbReference>
<dbReference type="Pfam" id="PF13205">
    <property type="entry name" value="Big_5"/>
    <property type="match status" value="2"/>
</dbReference>
<evidence type="ECO:0000259" key="5">
    <source>
        <dbReference type="Pfam" id="PF13205"/>
    </source>
</evidence>
<dbReference type="InterPro" id="IPR013783">
    <property type="entry name" value="Ig-like_fold"/>
</dbReference>
<gene>
    <name evidence="7" type="ORF">FY528_07945</name>
</gene>
<feature type="domain" description="RCC1-like" evidence="6">
    <location>
        <begin position="1110"/>
        <end position="1353"/>
    </location>
</feature>
<dbReference type="InterPro" id="IPR032812">
    <property type="entry name" value="SbsA_Ig"/>
</dbReference>
<dbReference type="InterPro" id="IPR014755">
    <property type="entry name" value="Cu-Rt/internalin_Ig-like"/>
</dbReference>
<dbReference type="PROSITE" id="PS00626">
    <property type="entry name" value="RCC1_2"/>
    <property type="match status" value="1"/>
</dbReference>
<proteinExistence type="predicted"/>
<dbReference type="SUPFAM" id="SSF50985">
    <property type="entry name" value="RCC1/BLIP-II"/>
    <property type="match status" value="1"/>
</dbReference>
<dbReference type="Pfam" id="PF13517">
    <property type="entry name" value="FG-GAP_3"/>
    <property type="match status" value="5"/>
</dbReference>
<dbReference type="PROSITE" id="PS50012">
    <property type="entry name" value="RCC1_3"/>
    <property type="match status" value="5"/>
</dbReference>
<dbReference type="Pfam" id="PF01833">
    <property type="entry name" value="TIG"/>
    <property type="match status" value="2"/>
</dbReference>
<dbReference type="Pfam" id="PF25390">
    <property type="entry name" value="WD40_RLD"/>
    <property type="match status" value="1"/>
</dbReference>
<dbReference type="InterPro" id="IPR002909">
    <property type="entry name" value="IPT_dom"/>
</dbReference>
<feature type="region of interest" description="Disordered" evidence="3">
    <location>
        <begin position="1"/>
        <end position="22"/>
    </location>
</feature>
<dbReference type="InterPro" id="IPR058923">
    <property type="entry name" value="RCC1-like_dom"/>
</dbReference>
<organism evidence="7 8">
    <name type="scientific">Hymenobacter lutimineralis</name>
    <dbReference type="NCBI Taxonomy" id="2606448"/>
    <lineage>
        <taxon>Bacteria</taxon>
        <taxon>Pseudomonadati</taxon>
        <taxon>Bacteroidota</taxon>
        <taxon>Cytophagia</taxon>
        <taxon>Cytophagales</taxon>
        <taxon>Hymenobacteraceae</taxon>
        <taxon>Hymenobacter</taxon>
    </lineage>
</organism>
<dbReference type="Proteomes" id="UP000322791">
    <property type="component" value="Unassembled WGS sequence"/>
</dbReference>
<evidence type="ECO:0000313" key="7">
    <source>
        <dbReference type="EMBL" id="TYZ10974.1"/>
    </source>
</evidence>
<dbReference type="PANTHER" id="PTHR46580">
    <property type="entry name" value="SENSOR KINASE-RELATED"/>
    <property type="match status" value="1"/>
</dbReference>
<evidence type="ECO:0000259" key="4">
    <source>
        <dbReference type="Pfam" id="PF01833"/>
    </source>
</evidence>
<dbReference type="SUPFAM" id="SSF69318">
    <property type="entry name" value="Integrin alpha N-terminal domain"/>
    <property type="match status" value="2"/>
</dbReference>
<feature type="domain" description="SbsA Ig-like" evidence="5">
    <location>
        <begin position="10"/>
        <end position="116"/>
    </location>
</feature>
<dbReference type="PANTHER" id="PTHR46580:SF2">
    <property type="entry name" value="MAM DOMAIN-CONTAINING PROTEIN"/>
    <property type="match status" value="1"/>
</dbReference>
<keyword evidence="1" id="KW-0732">Signal</keyword>
<feature type="domain" description="IPT/TIG" evidence="4">
    <location>
        <begin position="1438"/>
        <end position="1515"/>
    </location>
</feature>
<dbReference type="InterPro" id="IPR000408">
    <property type="entry name" value="Reg_chr_condens"/>
</dbReference>
<dbReference type="InterPro" id="IPR009091">
    <property type="entry name" value="RCC1/BLIP-II"/>
</dbReference>
<feature type="domain" description="IPT/TIG" evidence="4">
    <location>
        <begin position="483"/>
        <end position="565"/>
    </location>
</feature>
<sequence>MGTSSTSFTVQPNITGLSPTRNLRNAPAASNVAVTFSQPMANTTATQQAVRVFSPQRGGLMFGGTRGTATVSGSTITLNPTTDFQPGETVFVTTTTGAGSSAGPTLGTPHVHQFTTAVGGTGRGNFARLPSAPAADAGINPSSVAIGDVDGDGDLDYVTANNNSLNIVGEHTVSVRLNNGSGTFAPPALNANVPVGNNPRGVALGDLDGDGDLDFVSANYSGNSASVRFNDGAGRFTGTGTITMGTNPFGLALGDLDGDGDLDLLCANGNGGMVSVRFNNASGTFGGTTDVLAGSAPVAVAIGDVDSDGDLDFVAANYASNVSLRLNNGSGVFTNGANTAVGSGANGVALGDVNGDGTLDLVTVNVLSGTVSIRLNNGSGIFSGGSDPSVGSTPYSVALGDVDADGDLDIAVTNYVPTGIVTLLLNDGAGIFTAPTTNPTPAVGGSRPNSLALGDLDADGDLDIINTNANNSYLSTLLNQGAPTITSFTPTAGATGTTISITGTNLLGTTAITFSGTSGNVVTTGFTVASATSLTGVVVPAGAVTGPLTVTTAGGTSVASSGSFTVVPPLLISSTSPVANARAATATGPVAITFNQALTTGSMGALRVFSAQRGGLRTTASGSTTVTGAVLSFAPTYAFRPGETVQATVRTTATAAVGGSLATARVLQFTAAAGPGPGTFSGTANPAVASNPESVAAADVDGDGDLDILSASSSGNTVSVRLNDGSSNFTGTTNVPVGSSPLSVVAADVNGDGALDILSANQQANSVSVRLNDGSGNFSGTTNVAVGSQPYSVAAADVNGDGNLDILSANFSSNSVSVRLNDGSGNFTGTTNVAVGTNPISVVAADVDRDGDLDILAANFSSNNVSVCLNNGSGTFSGTINWLMGSLPRSVVAADVDGDGDLDMLTANRQANSVSVRRNDGFGDFSGGTSNVTVGNLPYSVVAADVNGDGALDILTANQQANSVSVRLNDGSGAFSGTTNVSVGNSPVSIVAADVDGDNDLDLLTASYGAANVSVRLNQVPLPVLTSVSPGIGVPGSVLTLTGANLTGTTTITFAGSAGPKTVSSGFTATATSISGIVVPAGARSGPITVTTVNGTSVVVGTVFFSRANTLVAGTNHTVAVRADGTLWAWGRNAFGQLGNNTTTDSAVPVQVGTGITWVSASAGLYHTVAVRADGTLWAWGRNAFGQLGNTTTTDSPVPVQVGTGTTWVSAAANNLHTVAVRADGTLWAWGRNNSGQLGNNSLTDSAVPVQVGTGTNWGSAAAGNGYTVAVQADGTLWAWGFNGTGQLGNNSTTNSRVPVQVGAATTWGSAAAGDAHTVGEQSCRAVWAWGRNSTGQVGDGTNTQRNSPVLVYSPISLLTFTPASAAPGATVVVTGTGLSGLTSLTVNGADAFASLSSNTATGFTFVVPAGATATGITMVGNGCGTASSTDFTVIVAPTLTAVSPAAELVGLPVTLTGTGFMSGSTVTIGGVAASVTYNSPTSLTAVVPAGAASGSSAVVVSTPGGSSPSTPAFTVLTVYDASVATCPATLPYLATGDGQWHYLLASNGQVVAALQDTRAALGSVTVNFRVIGPTGPVRQDGRGRYYLDRNFKISASGGNDFVGATVPVRFFALASELARLAAVDLGTTLAALTTTQYSGPNEDCDFANNDIVSGEFRTLAAPGSTVGNGVPWLVSEVAVADHFSEFYLTASSGTLPVELTSFTAQTQEAAVQLRWRTASETNSQRYDIERSDDGKRFEKIGEQAAQGTKTSATTYVYHDARARLHAFAHDRYYRLRQVDTDGAFSYSPVRVVTLGSASAGLALFPNPTRAAVTLTGAVPGAPVRVSDSLGRTVATATADAAGTAHLVLPAGLAAGVYSVRSGGPAQRLLVE</sequence>
<evidence type="ECO:0000256" key="3">
    <source>
        <dbReference type="SAM" id="MobiDB-lite"/>
    </source>
</evidence>
<evidence type="ECO:0000256" key="1">
    <source>
        <dbReference type="ARBA" id="ARBA00022729"/>
    </source>
</evidence>
<dbReference type="EMBL" id="VTHL01000006">
    <property type="protein sequence ID" value="TYZ10974.1"/>
    <property type="molecule type" value="Genomic_DNA"/>
</dbReference>
<keyword evidence="8" id="KW-1185">Reference proteome</keyword>
<dbReference type="InterPro" id="IPR014756">
    <property type="entry name" value="Ig_E-set"/>
</dbReference>
<dbReference type="Gene3D" id="2.130.10.130">
    <property type="entry name" value="Integrin alpha, N-terminal"/>
    <property type="match status" value="2"/>
</dbReference>
<name>A0A5D6V8I7_9BACT</name>
<dbReference type="Gene3D" id="2.130.10.30">
    <property type="entry name" value="Regulator of chromosome condensation 1/beta-lactamase-inhibitor protein II"/>
    <property type="match status" value="1"/>
</dbReference>
<reference evidence="7 8" key="1">
    <citation type="submission" date="2019-08" db="EMBL/GenBank/DDBJ databases">
        <authorList>
            <person name="Seo M.-J."/>
        </authorList>
    </citation>
    <scope>NUCLEOTIDE SEQUENCE [LARGE SCALE GENOMIC DNA]</scope>
    <source>
        <strain evidence="7 8">KIGAM108</strain>
    </source>
</reference>
<keyword evidence="2" id="KW-0677">Repeat</keyword>
<evidence type="ECO:0000313" key="8">
    <source>
        <dbReference type="Proteomes" id="UP000322791"/>
    </source>
</evidence>
<evidence type="ECO:0000256" key="2">
    <source>
        <dbReference type="ARBA" id="ARBA00022737"/>
    </source>
</evidence>
<dbReference type="Gene3D" id="2.60.40.10">
    <property type="entry name" value="Immunoglobulins"/>
    <property type="match status" value="3"/>
</dbReference>
<dbReference type="InterPro" id="IPR028994">
    <property type="entry name" value="Integrin_alpha_N"/>
</dbReference>
<dbReference type="SUPFAM" id="SSF81296">
    <property type="entry name" value="E set domains"/>
    <property type="match status" value="3"/>
</dbReference>
<evidence type="ECO:0000259" key="6">
    <source>
        <dbReference type="Pfam" id="PF25390"/>
    </source>
</evidence>